<dbReference type="KEGG" id="cthr:CTHT_0021130"/>
<evidence type="ECO:0000313" key="2">
    <source>
        <dbReference type="EMBL" id="EGS22565.1"/>
    </source>
</evidence>
<dbReference type="EMBL" id="GL988040">
    <property type="protein sequence ID" value="EGS22565.1"/>
    <property type="molecule type" value="Genomic_DNA"/>
</dbReference>
<dbReference type="AlphaFoldDB" id="G0S3I2"/>
<evidence type="ECO:0000256" key="1">
    <source>
        <dbReference type="SAM" id="MobiDB-lite"/>
    </source>
</evidence>
<evidence type="ECO:0000313" key="3">
    <source>
        <dbReference type="Proteomes" id="UP000008066"/>
    </source>
</evidence>
<protein>
    <submittedName>
        <fullName evidence="2">Uncharacterized protein</fullName>
    </submittedName>
</protein>
<dbReference type="Proteomes" id="UP000008066">
    <property type="component" value="Unassembled WGS sequence"/>
</dbReference>
<proteinExistence type="predicted"/>
<feature type="region of interest" description="Disordered" evidence="1">
    <location>
        <begin position="42"/>
        <end position="91"/>
    </location>
</feature>
<keyword evidence="3" id="KW-1185">Reference proteome</keyword>
<sequence length="319" mass="35121">MLVVEKLLSARKDVERNLDGNCKRKVGKQLITRLHSFIQVSMAKGPQPSSPPLTLQRSNYSSPAEQTASGSYAQATQQPPQSGATSGPTFPAANTVVYRKHQPPCFPESEQEQPRLAECDTRWHDDSTDRKGRLPESGHYQNLAIAEEAISVTKQNEASAHSVKESPGIYLVVLRYKTPPFRPFDFDAAIYSRGNQRRIQGGQEGGFDRHNPGQKLRTRLSQTPHKYTSGPRALSPPPHGEDAAPPDLRPTAPGRATTAPSTYFAPREEVSDPFLLQEISMPRGEALPGELLEERFGRVPATTPAYLKGAKQPSSASWF</sequence>
<organism evidence="3">
    <name type="scientific">Chaetomium thermophilum (strain DSM 1495 / CBS 144.50 / IMI 039719)</name>
    <name type="common">Thermochaetoides thermophila</name>
    <dbReference type="NCBI Taxonomy" id="759272"/>
    <lineage>
        <taxon>Eukaryota</taxon>
        <taxon>Fungi</taxon>
        <taxon>Dikarya</taxon>
        <taxon>Ascomycota</taxon>
        <taxon>Pezizomycotina</taxon>
        <taxon>Sordariomycetes</taxon>
        <taxon>Sordariomycetidae</taxon>
        <taxon>Sordariales</taxon>
        <taxon>Chaetomiaceae</taxon>
        <taxon>Thermochaetoides</taxon>
    </lineage>
</organism>
<feature type="region of interest" description="Disordered" evidence="1">
    <location>
        <begin position="198"/>
        <end position="267"/>
    </location>
</feature>
<name>G0S3I2_CHATD</name>
<gene>
    <name evidence="2" type="ORF">CTHT_0021130</name>
</gene>
<reference evidence="2 3" key="1">
    <citation type="journal article" date="2011" name="Cell">
        <title>Insight into structure and assembly of the nuclear pore complex by utilizing the genome of a eukaryotic thermophile.</title>
        <authorList>
            <person name="Amlacher S."/>
            <person name="Sarges P."/>
            <person name="Flemming D."/>
            <person name="van Noort V."/>
            <person name="Kunze R."/>
            <person name="Devos D.P."/>
            <person name="Arumugam M."/>
            <person name="Bork P."/>
            <person name="Hurt E."/>
        </authorList>
    </citation>
    <scope>NUCLEOTIDE SEQUENCE [LARGE SCALE GENOMIC DNA]</scope>
    <source>
        <strain evidence="3">DSM 1495 / CBS 144.50 / IMI 039719</strain>
    </source>
</reference>
<feature type="compositionally biased region" description="Polar residues" evidence="1">
    <location>
        <begin position="52"/>
        <end position="88"/>
    </location>
</feature>
<dbReference type="HOGENOM" id="CLU_871536_0_0_1"/>
<dbReference type="GeneID" id="18256151"/>
<dbReference type="RefSeq" id="XP_006692584.1">
    <property type="nucleotide sequence ID" value="XM_006692521.1"/>
</dbReference>
<accession>G0S3I2</accession>